<keyword evidence="1" id="KW-1133">Transmembrane helix</keyword>
<feature type="transmembrane region" description="Helical" evidence="1">
    <location>
        <begin position="382"/>
        <end position="403"/>
    </location>
</feature>
<evidence type="ECO:0008006" key="4">
    <source>
        <dbReference type="Google" id="ProtNLM"/>
    </source>
</evidence>
<sequence length="458" mass="48497">MPAALPAAPGGRRADLLAAGAAALLVTAAAVIGTVIEDRYGTLHVQWPPLLAEWMPHTGPGTLPAFVVAVLVVLYGPALAARLSWRRLLATSWAAALAWTWSLALVDGWQRGVAGRLDTVHEYLRGVDRFHDIHAALRGYTAHILLDSPDNWPTHIAGHPPAAVLTFVGLDRVGLGGGAWAATFCILTGTSTVVAVLVTLRALDAERAARAAAPFLVLTPAAVWVGASADAYFAAVGAWALALLTLSATRATRAPRTAALAAGLLLGWIVYLSYGLTLMVVPVAAILLLTRTARPLPLVALGFLAVAVTFTLAGFRWWDAYELLVQRYYQGVAKERPYAYWVWGNLANVVIAAGLASAAGIRRAFAATPDALGRLRPRRGGVVTGDGAVVLLVVALLLAVAAADLSGMSKAETERIWLPFTLWLPVTAALLPARDHRRWLLAQAAVGLAVNHLLLTFW</sequence>
<feature type="transmembrane region" description="Helical" evidence="1">
    <location>
        <begin position="338"/>
        <end position="361"/>
    </location>
</feature>
<dbReference type="EMBL" id="CP050177">
    <property type="protein sequence ID" value="QIQ06711.1"/>
    <property type="molecule type" value="Genomic_DNA"/>
</dbReference>
<name>A0A6G9H925_9ACTN</name>
<keyword evidence="1" id="KW-0472">Membrane</keyword>
<reference evidence="2 3" key="1">
    <citation type="submission" date="2020-03" db="EMBL/GenBank/DDBJ databases">
        <title>A novel species.</title>
        <authorList>
            <person name="Gao J."/>
        </authorList>
    </citation>
    <scope>NUCLEOTIDE SEQUENCE [LARGE SCALE GENOMIC DNA]</scope>
    <source>
        <strain evidence="2 3">QMT-12</strain>
    </source>
</reference>
<organism evidence="2 3">
    <name type="scientific">Streptomyces liangshanensis</name>
    <dbReference type="NCBI Taxonomy" id="2717324"/>
    <lineage>
        <taxon>Bacteria</taxon>
        <taxon>Bacillati</taxon>
        <taxon>Actinomycetota</taxon>
        <taxon>Actinomycetes</taxon>
        <taxon>Kitasatosporales</taxon>
        <taxon>Streptomycetaceae</taxon>
        <taxon>Streptomyces</taxon>
    </lineage>
</organism>
<dbReference type="Proteomes" id="UP000501179">
    <property type="component" value="Chromosome"/>
</dbReference>
<feature type="transmembrane region" description="Helical" evidence="1">
    <location>
        <begin position="415"/>
        <end position="433"/>
    </location>
</feature>
<protein>
    <recommendedName>
        <fullName evidence="4">Integral membrane protein</fullName>
    </recommendedName>
</protein>
<feature type="transmembrane region" description="Helical" evidence="1">
    <location>
        <begin position="296"/>
        <end position="318"/>
    </location>
</feature>
<evidence type="ECO:0000313" key="2">
    <source>
        <dbReference type="EMBL" id="QIQ06711.1"/>
    </source>
</evidence>
<evidence type="ECO:0000256" key="1">
    <source>
        <dbReference type="SAM" id="Phobius"/>
    </source>
</evidence>
<feature type="transmembrane region" description="Helical" evidence="1">
    <location>
        <begin position="88"/>
        <end position="106"/>
    </location>
</feature>
<feature type="transmembrane region" description="Helical" evidence="1">
    <location>
        <begin position="179"/>
        <end position="203"/>
    </location>
</feature>
<dbReference type="RefSeq" id="WP_167036235.1">
    <property type="nucleotide sequence ID" value="NZ_CP050177.1"/>
</dbReference>
<proteinExistence type="predicted"/>
<dbReference type="AlphaFoldDB" id="A0A6G9H925"/>
<feature type="transmembrane region" description="Helical" evidence="1">
    <location>
        <begin position="268"/>
        <end position="289"/>
    </location>
</feature>
<dbReference type="KEGG" id="slia:HA039_05130"/>
<keyword evidence="1" id="KW-0812">Transmembrane</keyword>
<feature type="transmembrane region" description="Helical" evidence="1">
    <location>
        <begin position="215"/>
        <end position="248"/>
    </location>
</feature>
<keyword evidence="3" id="KW-1185">Reference proteome</keyword>
<evidence type="ECO:0000313" key="3">
    <source>
        <dbReference type="Proteomes" id="UP000501179"/>
    </source>
</evidence>
<feature type="transmembrane region" description="Helical" evidence="1">
    <location>
        <begin position="54"/>
        <end position="76"/>
    </location>
</feature>
<accession>A0A6G9H925</accession>
<gene>
    <name evidence="2" type="ORF">HA039_05130</name>
</gene>